<dbReference type="AlphaFoldDB" id="A0A1F6AQ37"/>
<feature type="transmembrane region" description="Helical" evidence="6">
    <location>
        <begin position="248"/>
        <end position="274"/>
    </location>
</feature>
<evidence type="ECO:0000313" key="8">
    <source>
        <dbReference type="Proteomes" id="UP000176609"/>
    </source>
</evidence>
<evidence type="ECO:0000256" key="1">
    <source>
        <dbReference type="ARBA" id="ARBA00004141"/>
    </source>
</evidence>
<dbReference type="GO" id="GO:0032153">
    <property type="term" value="C:cell division site"/>
    <property type="evidence" value="ECO:0007669"/>
    <property type="project" value="TreeGrafter"/>
</dbReference>
<evidence type="ECO:0008006" key="9">
    <source>
        <dbReference type="Google" id="ProtNLM"/>
    </source>
</evidence>
<dbReference type="GO" id="GO:0008360">
    <property type="term" value="P:regulation of cell shape"/>
    <property type="evidence" value="ECO:0007669"/>
    <property type="project" value="UniProtKB-KW"/>
</dbReference>
<evidence type="ECO:0000256" key="3">
    <source>
        <dbReference type="ARBA" id="ARBA00022960"/>
    </source>
</evidence>
<dbReference type="PROSITE" id="PS00428">
    <property type="entry name" value="FTSW_RODA_SPOVE"/>
    <property type="match status" value="1"/>
</dbReference>
<keyword evidence="5 6" id="KW-0472">Membrane</keyword>
<dbReference type="PANTHER" id="PTHR30474">
    <property type="entry name" value="CELL CYCLE PROTEIN"/>
    <property type="match status" value="1"/>
</dbReference>
<dbReference type="GO" id="GO:0015648">
    <property type="term" value="F:lipid-linked peptidoglycan transporter activity"/>
    <property type="evidence" value="ECO:0007669"/>
    <property type="project" value="TreeGrafter"/>
</dbReference>
<dbReference type="GO" id="GO:0051301">
    <property type="term" value="P:cell division"/>
    <property type="evidence" value="ECO:0007669"/>
    <property type="project" value="InterPro"/>
</dbReference>
<evidence type="ECO:0000313" key="7">
    <source>
        <dbReference type="EMBL" id="OGG26778.1"/>
    </source>
</evidence>
<feature type="transmembrane region" description="Helical" evidence="6">
    <location>
        <begin position="6"/>
        <end position="26"/>
    </location>
</feature>
<dbReference type="GO" id="GO:0005886">
    <property type="term" value="C:plasma membrane"/>
    <property type="evidence" value="ECO:0007669"/>
    <property type="project" value="TreeGrafter"/>
</dbReference>
<keyword evidence="2 6" id="KW-0812">Transmembrane</keyword>
<reference evidence="7 8" key="1">
    <citation type="journal article" date="2016" name="Nat. Commun.">
        <title>Thousands of microbial genomes shed light on interconnected biogeochemical processes in an aquifer system.</title>
        <authorList>
            <person name="Anantharaman K."/>
            <person name="Brown C.T."/>
            <person name="Hug L.A."/>
            <person name="Sharon I."/>
            <person name="Castelle C.J."/>
            <person name="Probst A.J."/>
            <person name="Thomas B.C."/>
            <person name="Singh A."/>
            <person name="Wilkins M.J."/>
            <person name="Karaoz U."/>
            <person name="Brodie E.L."/>
            <person name="Williams K.H."/>
            <person name="Hubbard S.S."/>
            <person name="Banfield J.F."/>
        </authorList>
    </citation>
    <scope>NUCLEOTIDE SEQUENCE [LARGE SCALE GENOMIC DNA]</scope>
</reference>
<name>A0A1F6AQ37_9BACT</name>
<evidence type="ECO:0000256" key="5">
    <source>
        <dbReference type="ARBA" id="ARBA00023136"/>
    </source>
</evidence>
<dbReference type="InterPro" id="IPR001182">
    <property type="entry name" value="FtsW/RodA"/>
</dbReference>
<feature type="transmembrane region" description="Helical" evidence="6">
    <location>
        <begin position="149"/>
        <end position="165"/>
    </location>
</feature>
<dbReference type="Proteomes" id="UP000176609">
    <property type="component" value="Unassembled WGS sequence"/>
</dbReference>
<feature type="transmembrane region" description="Helical" evidence="6">
    <location>
        <begin position="171"/>
        <end position="188"/>
    </location>
</feature>
<dbReference type="EMBL" id="MFJR01000007">
    <property type="protein sequence ID" value="OGG26778.1"/>
    <property type="molecule type" value="Genomic_DNA"/>
</dbReference>
<protein>
    <recommendedName>
        <fullName evidence="9">Rod shape-determining protein RodA</fullName>
    </recommendedName>
</protein>
<keyword evidence="4 6" id="KW-1133">Transmembrane helix</keyword>
<accession>A0A1F6AQ37</accession>
<feature type="transmembrane region" description="Helical" evidence="6">
    <location>
        <begin position="286"/>
        <end position="305"/>
    </location>
</feature>
<evidence type="ECO:0000256" key="2">
    <source>
        <dbReference type="ARBA" id="ARBA00022692"/>
    </source>
</evidence>
<feature type="transmembrane region" description="Helical" evidence="6">
    <location>
        <begin position="209"/>
        <end position="228"/>
    </location>
</feature>
<feature type="transmembrane region" description="Helical" evidence="6">
    <location>
        <begin position="33"/>
        <end position="52"/>
    </location>
</feature>
<evidence type="ECO:0000256" key="6">
    <source>
        <dbReference type="SAM" id="Phobius"/>
    </source>
</evidence>
<proteinExistence type="predicted"/>
<organism evidence="7 8">
    <name type="scientific">Candidatus Gottesmanbacteria bacterium RIFCSPLOWO2_01_FULL_39_12b</name>
    <dbReference type="NCBI Taxonomy" id="1798388"/>
    <lineage>
        <taxon>Bacteria</taxon>
        <taxon>Candidatus Gottesmaniibacteriota</taxon>
    </lineage>
</organism>
<comment type="caution">
    <text evidence="7">The sequence shown here is derived from an EMBL/GenBank/DDBJ whole genome shotgun (WGS) entry which is preliminary data.</text>
</comment>
<feature type="transmembrane region" description="Helical" evidence="6">
    <location>
        <begin position="325"/>
        <end position="347"/>
    </location>
</feature>
<gene>
    <name evidence="7" type="ORF">A2960_01230</name>
</gene>
<evidence type="ECO:0000256" key="4">
    <source>
        <dbReference type="ARBA" id="ARBA00022989"/>
    </source>
</evidence>
<feature type="transmembrane region" description="Helical" evidence="6">
    <location>
        <begin position="64"/>
        <end position="81"/>
    </location>
</feature>
<keyword evidence="3" id="KW-0133">Cell shape</keyword>
<dbReference type="Pfam" id="PF01098">
    <property type="entry name" value="FTSW_RODA_SPOVE"/>
    <property type="match status" value="1"/>
</dbReference>
<comment type="subcellular location">
    <subcellularLocation>
        <location evidence="1">Membrane</location>
        <topology evidence="1">Multi-pass membrane protein</topology>
    </subcellularLocation>
</comment>
<sequence length="356" mass="39728">MSFRQLISPFICVPIIGLCAVSLFLIATTAPDLFWAQAVFFFLGLIILLFFSSIDFRIWLKFKNFIYIVTILILLISFLGPEVRGSTRWIDLGFFRLQPSELIKPFLIIIMAAFLSENPITNLPSLLKPILLLFPFIFLIFKQPDLGNVLVYLSILASLIILSGISWVYILLSFLGITGLLPFFWFILKDYQKQRLLSFLNPQQDPIGAGYNSLQAVIAIGSGKIMGMGLGRGTQSRLMFLPEYHTDFVFASLGEVLGFLGGALVILLYLFLLYKILIIAINTENIFGKFIILGVFAQLFSQVFINLGMNLGLLPITGITLPLISYGGSSIISTFIDLGLVISVASYHKKSPLVIR</sequence>
<dbReference type="PANTHER" id="PTHR30474:SF1">
    <property type="entry name" value="PEPTIDOGLYCAN GLYCOSYLTRANSFERASE MRDB"/>
    <property type="match status" value="1"/>
</dbReference>
<feature type="transmembrane region" description="Helical" evidence="6">
    <location>
        <begin position="126"/>
        <end position="142"/>
    </location>
</feature>
<dbReference type="InterPro" id="IPR018365">
    <property type="entry name" value="Cell_cycle_FtsW-rel_CS"/>
</dbReference>